<evidence type="ECO:0000313" key="4">
    <source>
        <dbReference type="Proteomes" id="UP000198569"/>
    </source>
</evidence>
<dbReference type="Proteomes" id="UP000198569">
    <property type="component" value="Unassembled WGS sequence"/>
</dbReference>
<sequence>MKKLIIAALLLVGMTSFAQQGNKTDKRQGRAEMEKFTPEQRNELMLKKMTLHLDLSAKQQAQMKSIIAEKSAKREAMMKARKDNREKPSRDERFAMKSKMMDEQIAMKAKMKNILSAEQFEKWDAMKAKHHKKRGMHNRKGMQDKNKKEEMKK</sequence>
<feature type="compositionally biased region" description="Basic and acidic residues" evidence="1">
    <location>
        <begin position="141"/>
        <end position="153"/>
    </location>
</feature>
<dbReference type="AlphaFoldDB" id="A0A1H2WRS9"/>
<name>A0A1H2WRS9_9FLAO</name>
<evidence type="ECO:0008006" key="5">
    <source>
        <dbReference type="Google" id="ProtNLM"/>
    </source>
</evidence>
<feature type="signal peptide" evidence="2">
    <location>
        <begin position="1"/>
        <end position="18"/>
    </location>
</feature>
<evidence type="ECO:0000256" key="1">
    <source>
        <dbReference type="SAM" id="MobiDB-lite"/>
    </source>
</evidence>
<dbReference type="EMBL" id="FNMV01000005">
    <property type="protein sequence ID" value="SDW83208.1"/>
    <property type="molecule type" value="Genomic_DNA"/>
</dbReference>
<organism evidence="3 4">
    <name type="scientific">Flavobacterium degerlachei</name>
    <dbReference type="NCBI Taxonomy" id="229203"/>
    <lineage>
        <taxon>Bacteria</taxon>
        <taxon>Pseudomonadati</taxon>
        <taxon>Bacteroidota</taxon>
        <taxon>Flavobacteriia</taxon>
        <taxon>Flavobacteriales</taxon>
        <taxon>Flavobacteriaceae</taxon>
        <taxon>Flavobacterium</taxon>
    </lineage>
</organism>
<dbReference type="Gene3D" id="1.20.120.1490">
    <property type="match status" value="1"/>
</dbReference>
<feature type="region of interest" description="Disordered" evidence="1">
    <location>
        <begin position="126"/>
        <end position="153"/>
    </location>
</feature>
<keyword evidence="4" id="KW-1185">Reference proteome</keyword>
<gene>
    <name evidence="3" type="ORF">SAMN05444338_10537</name>
</gene>
<protein>
    <recommendedName>
        <fullName evidence="5">LTXXQ motif family protein</fullName>
    </recommendedName>
</protein>
<evidence type="ECO:0000313" key="3">
    <source>
        <dbReference type="EMBL" id="SDW83208.1"/>
    </source>
</evidence>
<evidence type="ECO:0000256" key="2">
    <source>
        <dbReference type="SAM" id="SignalP"/>
    </source>
</evidence>
<dbReference type="STRING" id="229203.SAMN05444338_10537"/>
<dbReference type="RefSeq" id="WP_175513963.1">
    <property type="nucleotide sequence ID" value="NZ_FNMV01000005.1"/>
</dbReference>
<reference evidence="4" key="1">
    <citation type="submission" date="2016-10" db="EMBL/GenBank/DDBJ databases">
        <authorList>
            <person name="Varghese N."/>
            <person name="Submissions S."/>
        </authorList>
    </citation>
    <scope>NUCLEOTIDE SEQUENCE [LARGE SCALE GENOMIC DNA]</scope>
    <source>
        <strain evidence="4">DSM 15718</strain>
    </source>
</reference>
<keyword evidence="2" id="KW-0732">Signal</keyword>
<feature type="chain" id="PRO_5011598445" description="LTXXQ motif family protein" evidence="2">
    <location>
        <begin position="19"/>
        <end position="153"/>
    </location>
</feature>
<feature type="compositionally biased region" description="Basic residues" evidence="1">
    <location>
        <begin position="128"/>
        <end position="140"/>
    </location>
</feature>
<proteinExistence type="predicted"/>
<accession>A0A1H2WRS9</accession>